<organism evidence="2 3">
    <name type="scientific">Rhodotorula paludigena</name>
    <dbReference type="NCBI Taxonomy" id="86838"/>
    <lineage>
        <taxon>Eukaryota</taxon>
        <taxon>Fungi</taxon>
        <taxon>Dikarya</taxon>
        <taxon>Basidiomycota</taxon>
        <taxon>Pucciniomycotina</taxon>
        <taxon>Microbotryomycetes</taxon>
        <taxon>Sporidiobolales</taxon>
        <taxon>Sporidiobolaceae</taxon>
        <taxon>Rhodotorula</taxon>
    </lineage>
</organism>
<evidence type="ECO:0000313" key="3">
    <source>
        <dbReference type="Proteomes" id="UP001342314"/>
    </source>
</evidence>
<protein>
    <recommendedName>
        <fullName evidence="4">Zn(2)-C6 fungal-type domain-containing protein</fullName>
    </recommendedName>
</protein>
<feature type="region of interest" description="Disordered" evidence="1">
    <location>
        <begin position="542"/>
        <end position="573"/>
    </location>
</feature>
<name>A0AAV5GQT1_9BASI</name>
<sequence>MVKHEELVQTNSLTAAAPPAAGPSGSSPLPLIRSPNLSANTLTSAAADESKRKHAHWQKEQRTVPCADCRRVRRTCQWLEDGSGQCRRCRDKGIRCSGPVRRRRRPDNEVVAAAFALATGQTPEGPLSPTSSSARWTTLHLSYALCCHLVDSCKPVEAQLVFSRHSLSGISRDLNRARGRLEELAWDVEAILGAPDVAPAYTSLAAPTHVFLHDPVTVGQTRHAALSRIAALALARLASAPGASSGALPLADAVNRLLLTLMILDGLPNQFAEERREMYGRAVREGCALRREKGCVGETREQLEWVLSNMIRPDFDAPLPVLTNEQLAAICFDTSIGDLTPSFFLTWHDALCAYSETLHYTLAYAPLSRLPSAIRYCWKRHADLHDHLLEHLPRVLHHPQYIAEPAKYYRVANFADHVCKFYLEALRPLSGAYSALFRCNAPHSMVAEGRELVYTALSTATDLLDTAFSLHFEKVRSYWLAFPLTDAFEPFRRDLLPAWAAQDPHRGDRLLHHMRFASFFSSEAARLARDLEKVVTPVSPPHHALCTPASTHRTLSTPATSPRELESPDVAIK</sequence>
<feature type="region of interest" description="Disordered" evidence="1">
    <location>
        <begin position="1"/>
        <end position="36"/>
    </location>
</feature>
<keyword evidence="3" id="KW-1185">Reference proteome</keyword>
<accession>A0AAV5GQT1</accession>
<feature type="compositionally biased region" description="Low complexity" evidence="1">
    <location>
        <begin position="15"/>
        <end position="31"/>
    </location>
</feature>
<evidence type="ECO:0000313" key="2">
    <source>
        <dbReference type="EMBL" id="GJN94761.1"/>
    </source>
</evidence>
<reference evidence="2 3" key="1">
    <citation type="submission" date="2021-12" db="EMBL/GenBank/DDBJ databases">
        <title>High titer production of polyol ester of fatty acids by Rhodotorula paludigena BS15 towards product separation-free biomass refinery.</title>
        <authorList>
            <person name="Mano J."/>
            <person name="Ono H."/>
            <person name="Tanaka T."/>
            <person name="Naito K."/>
            <person name="Sushida H."/>
            <person name="Ike M."/>
            <person name="Tokuyasu K."/>
            <person name="Kitaoka M."/>
        </authorList>
    </citation>
    <scope>NUCLEOTIDE SEQUENCE [LARGE SCALE GENOMIC DNA]</scope>
    <source>
        <strain evidence="2 3">BS15</strain>
    </source>
</reference>
<comment type="caution">
    <text evidence="2">The sequence shown here is derived from an EMBL/GenBank/DDBJ whole genome shotgun (WGS) entry which is preliminary data.</text>
</comment>
<feature type="compositionally biased region" description="Polar residues" evidence="1">
    <location>
        <begin position="548"/>
        <end position="560"/>
    </location>
</feature>
<dbReference type="Proteomes" id="UP001342314">
    <property type="component" value="Unassembled WGS sequence"/>
</dbReference>
<evidence type="ECO:0008006" key="4">
    <source>
        <dbReference type="Google" id="ProtNLM"/>
    </source>
</evidence>
<evidence type="ECO:0000256" key="1">
    <source>
        <dbReference type="SAM" id="MobiDB-lite"/>
    </source>
</evidence>
<gene>
    <name evidence="2" type="ORF">Rhopal_007853-T1</name>
</gene>
<proteinExistence type="predicted"/>
<dbReference type="EMBL" id="BQKY01000018">
    <property type="protein sequence ID" value="GJN94761.1"/>
    <property type="molecule type" value="Genomic_DNA"/>
</dbReference>
<dbReference type="AlphaFoldDB" id="A0AAV5GQT1"/>